<keyword evidence="5 14" id="KW-0418">Kinase</keyword>
<dbReference type="AlphaFoldDB" id="A0A928Z8D5"/>
<reference evidence="14" key="1">
    <citation type="submission" date="2020-10" db="EMBL/GenBank/DDBJ databases">
        <authorList>
            <person name="Castelo-Branco R."/>
            <person name="Eusebio N."/>
            <person name="Adriana R."/>
            <person name="Vieira A."/>
            <person name="Brugerolle De Fraissinette N."/>
            <person name="Rezende De Castro R."/>
            <person name="Schneider M.P."/>
            <person name="Vasconcelos V."/>
            <person name="Leao P.N."/>
        </authorList>
    </citation>
    <scope>NUCLEOTIDE SEQUENCE</scope>
    <source>
        <strain evidence="14">LEGE 11467</strain>
    </source>
</reference>
<proteinExistence type="predicted"/>
<dbReference type="InterPro" id="IPR011006">
    <property type="entry name" value="CheY-like_superfamily"/>
</dbReference>
<dbReference type="InterPro" id="IPR036061">
    <property type="entry name" value="CheW-like_dom_sf"/>
</dbReference>
<dbReference type="SMART" id="SM00448">
    <property type="entry name" value="REC"/>
    <property type="match status" value="1"/>
</dbReference>
<dbReference type="CDD" id="cd00088">
    <property type="entry name" value="HPT"/>
    <property type="match status" value="2"/>
</dbReference>
<dbReference type="InterPro" id="IPR037006">
    <property type="entry name" value="CheA-like_homodim_sf"/>
</dbReference>
<dbReference type="PROSITE" id="PS50894">
    <property type="entry name" value="HPT"/>
    <property type="match status" value="2"/>
</dbReference>
<feature type="compositionally biased region" description="Basic and acidic residues" evidence="9">
    <location>
        <begin position="129"/>
        <end position="138"/>
    </location>
</feature>
<feature type="compositionally biased region" description="Pro residues" evidence="9">
    <location>
        <begin position="140"/>
        <end position="154"/>
    </location>
</feature>
<feature type="domain" description="CheW-like" evidence="12">
    <location>
        <begin position="638"/>
        <end position="777"/>
    </location>
</feature>
<dbReference type="InterPro" id="IPR002545">
    <property type="entry name" value="CheW-lke_dom"/>
</dbReference>
<keyword evidence="3 8" id="KW-0597">Phosphoprotein</keyword>
<dbReference type="Pfam" id="PF01584">
    <property type="entry name" value="CheW"/>
    <property type="match status" value="1"/>
</dbReference>
<dbReference type="InterPro" id="IPR004358">
    <property type="entry name" value="Sig_transdc_His_kin-like_C"/>
</dbReference>
<comment type="caution">
    <text evidence="14">The sequence shown here is derived from an EMBL/GenBank/DDBJ whole genome shotgun (WGS) entry which is preliminary data.</text>
</comment>
<feature type="modified residue" description="4-aspartylphosphate" evidence="8">
    <location>
        <position position="845"/>
    </location>
</feature>
<dbReference type="GO" id="GO:0006935">
    <property type="term" value="P:chemotaxis"/>
    <property type="evidence" value="ECO:0007669"/>
    <property type="project" value="UniProtKB-KW"/>
</dbReference>
<dbReference type="Gene3D" id="1.20.120.160">
    <property type="entry name" value="HPT domain"/>
    <property type="match status" value="2"/>
</dbReference>
<dbReference type="EMBL" id="JADEXN010000095">
    <property type="protein sequence ID" value="MBE9040553.1"/>
    <property type="molecule type" value="Genomic_DNA"/>
</dbReference>
<accession>A0A928Z8D5</accession>
<dbReference type="SUPFAM" id="SSF52172">
    <property type="entry name" value="CheY-like"/>
    <property type="match status" value="1"/>
</dbReference>
<dbReference type="Proteomes" id="UP000621799">
    <property type="component" value="Unassembled WGS sequence"/>
</dbReference>
<evidence type="ECO:0000256" key="2">
    <source>
        <dbReference type="ARBA" id="ARBA00012438"/>
    </source>
</evidence>
<dbReference type="PROSITE" id="PS50110">
    <property type="entry name" value="RESPONSE_REGULATORY"/>
    <property type="match status" value="1"/>
</dbReference>
<evidence type="ECO:0000259" key="10">
    <source>
        <dbReference type="PROSITE" id="PS50109"/>
    </source>
</evidence>
<dbReference type="FunFam" id="3.30.565.10:FF:000016">
    <property type="entry name" value="Chemotaxis protein CheA, putative"/>
    <property type="match status" value="1"/>
</dbReference>
<feature type="domain" description="Response regulatory" evidence="11">
    <location>
        <begin position="796"/>
        <end position="912"/>
    </location>
</feature>
<dbReference type="Gene3D" id="3.30.565.10">
    <property type="entry name" value="Histidine kinase-like ATPase, C-terminal domain"/>
    <property type="match status" value="1"/>
</dbReference>
<evidence type="ECO:0000313" key="14">
    <source>
        <dbReference type="EMBL" id="MBE9040553.1"/>
    </source>
</evidence>
<evidence type="ECO:0000256" key="9">
    <source>
        <dbReference type="SAM" id="MobiDB-lite"/>
    </source>
</evidence>
<evidence type="ECO:0000259" key="13">
    <source>
        <dbReference type="PROSITE" id="PS50894"/>
    </source>
</evidence>
<dbReference type="Gene3D" id="1.10.287.560">
    <property type="entry name" value="Histidine kinase CheA-like, homodimeric domain"/>
    <property type="match status" value="1"/>
</dbReference>
<dbReference type="InterPro" id="IPR036890">
    <property type="entry name" value="HATPase_C_sf"/>
</dbReference>
<dbReference type="InterPro" id="IPR001789">
    <property type="entry name" value="Sig_transdc_resp-reg_receiver"/>
</dbReference>
<feature type="domain" description="Histidine kinase" evidence="10">
    <location>
        <begin position="414"/>
        <end position="636"/>
    </location>
</feature>
<feature type="domain" description="HPt" evidence="13">
    <location>
        <begin position="162"/>
        <end position="266"/>
    </location>
</feature>
<protein>
    <recommendedName>
        <fullName evidence="2">histidine kinase</fullName>
        <ecNumber evidence="2">2.7.13.3</ecNumber>
    </recommendedName>
</protein>
<organism evidence="14 15">
    <name type="scientific">Zarconia navalis LEGE 11467</name>
    <dbReference type="NCBI Taxonomy" id="1828826"/>
    <lineage>
        <taxon>Bacteria</taxon>
        <taxon>Bacillati</taxon>
        <taxon>Cyanobacteriota</taxon>
        <taxon>Cyanophyceae</taxon>
        <taxon>Oscillatoriophycideae</taxon>
        <taxon>Oscillatoriales</taxon>
        <taxon>Oscillatoriales incertae sedis</taxon>
        <taxon>Zarconia</taxon>
        <taxon>Zarconia navalis</taxon>
    </lineage>
</organism>
<dbReference type="PANTHER" id="PTHR43395:SF1">
    <property type="entry name" value="CHEMOTAXIS PROTEIN CHEA"/>
    <property type="match status" value="1"/>
</dbReference>
<feature type="domain" description="HPt" evidence="13">
    <location>
        <begin position="1"/>
        <end position="105"/>
    </location>
</feature>
<dbReference type="GO" id="GO:0005524">
    <property type="term" value="F:ATP binding"/>
    <property type="evidence" value="ECO:0007669"/>
    <property type="project" value="UniProtKB-KW"/>
</dbReference>
<keyword evidence="6" id="KW-0902">Two-component regulatory system</keyword>
<dbReference type="PRINTS" id="PR00344">
    <property type="entry name" value="BCTRLSENSOR"/>
</dbReference>
<evidence type="ECO:0000259" key="12">
    <source>
        <dbReference type="PROSITE" id="PS50851"/>
    </source>
</evidence>
<dbReference type="GO" id="GO:0000155">
    <property type="term" value="F:phosphorelay sensor kinase activity"/>
    <property type="evidence" value="ECO:0007669"/>
    <property type="project" value="InterPro"/>
</dbReference>
<dbReference type="SMART" id="SM00073">
    <property type="entry name" value="HPT"/>
    <property type="match status" value="2"/>
</dbReference>
<dbReference type="Gene3D" id="3.40.50.2300">
    <property type="match status" value="1"/>
</dbReference>
<keyword evidence="15" id="KW-1185">Reference proteome</keyword>
<dbReference type="InterPro" id="IPR036641">
    <property type="entry name" value="HPT_dom_sf"/>
</dbReference>
<dbReference type="GO" id="GO:0005737">
    <property type="term" value="C:cytoplasm"/>
    <property type="evidence" value="ECO:0007669"/>
    <property type="project" value="InterPro"/>
</dbReference>
<evidence type="ECO:0000256" key="7">
    <source>
        <dbReference type="PROSITE-ProRule" id="PRU00110"/>
    </source>
</evidence>
<evidence type="ECO:0000256" key="5">
    <source>
        <dbReference type="ARBA" id="ARBA00022777"/>
    </source>
</evidence>
<dbReference type="PROSITE" id="PS50109">
    <property type="entry name" value="HIS_KIN"/>
    <property type="match status" value="1"/>
</dbReference>
<dbReference type="InterPro" id="IPR004105">
    <property type="entry name" value="CheA-like_dim"/>
</dbReference>
<evidence type="ECO:0000256" key="6">
    <source>
        <dbReference type="ARBA" id="ARBA00023012"/>
    </source>
</evidence>
<dbReference type="Pfam" id="PF01627">
    <property type="entry name" value="Hpt"/>
    <property type="match status" value="2"/>
</dbReference>
<dbReference type="SUPFAM" id="SSF47226">
    <property type="entry name" value="Histidine-containing phosphotransfer domain, HPT domain"/>
    <property type="match status" value="2"/>
</dbReference>
<sequence>MTIEDRELRTTFRDSSQEHLQKLNDGLLYLEKHSEDLGEIEVLVREIHTLKSEAAMLELRDIATLSHQIEHILGTLASGERVISAQIVEHLGVGLDAIGKLVREAVSGEPSGVKAFYVLASLMGAGKLEQKKAPERTEPISPPLPQPEPQPRLTPSPTQGSLYIDDDELRHTFEIACEEHLQKLESGVLHLEARPDDFDKMEELLREIHSIKGDAGMLGVHDIVPLAHAWEQQLIPVKEEKQVFSSQLSERLYEGLDAIGLLTREAVTGEASGVDIAQVLTLLTGDVPDSSSGNSKNDDLNGTPVDTWEDDFSGNGRVLTSHSPSSQTGYRIDTIRVATSNLDALMTQTGELTVTKIRIAHRLSQIEAIANLWEEWNRDAFANRLAPEALQHKELNGSVQPVGTESQRTQTRLDRLGLLVNDLKQQASEDTARLETISSELEEGVRTLRLLPLSTIFNLFPRMVRDLAKRQGKEVEFAISGGETQADKRILEEIKDPLLHILRNAIDHGIETIEEREKLGKSSKARLRLQGRQIGNNIIIEVTDDGRGLDLEKVKKTAIERKLYREEDLAAMTPEQIQALIFMPGFSTRSFVTEISGRGVGLDVVRANVERLKGSVSIESTPNRGSIVRMQLGTTLATAHVLLVAVDGITYALPIEFVHAARSICRQEIFSIEGRDTILMGERPISIVRLADLLELEHNPTLTAPTPPRQQPCIILKVGPDYLGLLVDSLLDEQDAILKPQSRLLKRVRNISGATILGTGEVCMVLDPQDLLASVRAASGFAPPKPMLDREPRQPAILLVEDSIATRTQEKRILEGAGYEVVAAVDGLDGLKKLPTREFDAVVSDIQMPNLDGLALTSRIRSQPQYSELPIILVTSLATDDDRRKGAQVGANAYITKSSLNQDVLLETIRRLV</sequence>
<dbReference type="PANTHER" id="PTHR43395">
    <property type="entry name" value="SENSOR HISTIDINE KINASE CHEA"/>
    <property type="match status" value="1"/>
</dbReference>
<dbReference type="SMART" id="SM00260">
    <property type="entry name" value="CheW"/>
    <property type="match status" value="1"/>
</dbReference>
<dbReference type="InterPro" id="IPR008207">
    <property type="entry name" value="Sig_transdc_His_kin_Hpt_dom"/>
</dbReference>
<dbReference type="Pfam" id="PF00072">
    <property type="entry name" value="Response_reg"/>
    <property type="match status" value="1"/>
</dbReference>
<evidence type="ECO:0000313" key="15">
    <source>
        <dbReference type="Proteomes" id="UP000621799"/>
    </source>
</evidence>
<feature type="modified residue" description="Phosphohistidine" evidence="7">
    <location>
        <position position="48"/>
    </location>
</feature>
<dbReference type="InterPro" id="IPR003594">
    <property type="entry name" value="HATPase_dom"/>
</dbReference>
<dbReference type="Pfam" id="PF02518">
    <property type="entry name" value="HATPase_c"/>
    <property type="match status" value="1"/>
</dbReference>
<dbReference type="SUPFAM" id="SSF55874">
    <property type="entry name" value="ATPase domain of HSP90 chaperone/DNA topoisomerase II/histidine kinase"/>
    <property type="match status" value="1"/>
</dbReference>
<evidence type="ECO:0000256" key="1">
    <source>
        <dbReference type="ARBA" id="ARBA00000085"/>
    </source>
</evidence>
<dbReference type="InterPro" id="IPR051315">
    <property type="entry name" value="Bact_Chemotaxis_CheA"/>
</dbReference>
<feature type="region of interest" description="Disordered" evidence="9">
    <location>
        <begin position="129"/>
        <end position="161"/>
    </location>
</feature>
<comment type="catalytic activity">
    <reaction evidence="1">
        <text>ATP + protein L-histidine = ADP + protein N-phospho-L-histidine.</text>
        <dbReference type="EC" id="2.7.13.3"/>
    </reaction>
</comment>
<dbReference type="PROSITE" id="PS50851">
    <property type="entry name" value="CHEW"/>
    <property type="match status" value="1"/>
</dbReference>
<dbReference type="SMART" id="SM01231">
    <property type="entry name" value="H-kinase_dim"/>
    <property type="match status" value="1"/>
</dbReference>
<feature type="modified residue" description="Phosphohistidine" evidence="7">
    <location>
        <position position="209"/>
    </location>
</feature>
<evidence type="ECO:0000256" key="8">
    <source>
        <dbReference type="PROSITE-ProRule" id="PRU00169"/>
    </source>
</evidence>
<evidence type="ECO:0000259" key="11">
    <source>
        <dbReference type="PROSITE" id="PS50110"/>
    </source>
</evidence>
<keyword evidence="4" id="KW-0808">Transferase</keyword>
<name>A0A928Z8D5_9CYAN</name>
<evidence type="ECO:0000256" key="3">
    <source>
        <dbReference type="ARBA" id="ARBA00022553"/>
    </source>
</evidence>
<dbReference type="RefSeq" id="WP_264320795.1">
    <property type="nucleotide sequence ID" value="NZ_JADEXN010000095.1"/>
</dbReference>
<dbReference type="SMART" id="SM00387">
    <property type="entry name" value="HATPase_c"/>
    <property type="match status" value="1"/>
</dbReference>
<dbReference type="SUPFAM" id="SSF50341">
    <property type="entry name" value="CheW-like"/>
    <property type="match status" value="1"/>
</dbReference>
<dbReference type="Gene3D" id="2.30.30.40">
    <property type="entry name" value="SH3 Domains"/>
    <property type="match status" value="1"/>
</dbReference>
<evidence type="ECO:0000256" key="4">
    <source>
        <dbReference type="ARBA" id="ARBA00022679"/>
    </source>
</evidence>
<gene>
    <name evidence="14" type="ORF">IQ235_07105</name>
</gene>
<dbReference type="InterPro" id="IPR005467">
    <property type="entry name" value="His_kinase_dom"/>
</dbReference>
<dbReference type="EC" id="2.7.13.3" evidence="2"/>